<dbReference type="AlphaFoldDB" id="A0A2G5KC38"/>
<dbReference type="InterPro" id="IPR036291">
    <property type="entry name" value="NAD(P)-bd_dom_sf"/>
</dbReference>
<dbReference type="OrthoDB" id="9801785at2"/>
<name>A0A2G5KC38_9RHOB</name>
<evidence type="ECO:0000313" key="5">
    <source>
        <dbReference type="Proteomes" id="UP000231516"/>
    </source>
</evidence>
<comment type="caution">
    <text evidence="4">The sequence shown here is derived from an EMBL/GenBank/DDBJ whole genome shotgun (WGS) entry which is preliminary data.</text>
</comment>
<organism evidence="4 5">
    <name type="scientific">Paramylibacter kogurei</name>
    <dbReference type="NCBI Taxonomy" id="1889778"/>
    <lineage>
        <taxon>Bacteria</taxon>
        <taxon>Pseudomonadati</taxon>
        <taxon>Pseudomonadota</taxon>
        <taxon>Alphaproteobacteria</taxon>
        <taxon>Rhodobacterales</taxon>
        <taxon>Paracoccaceae</taxon>
        <taxon>Paramylibacter</taxon>
    </lineage>
</organism>
<dbReference type="PANTHER" id="PTHR43000">
    <property type="entry name" value="DTDP-D-GLUCOSE 4,6-DEHYDRATASE-RELATED"/>
    <property type="match status" value="1"/>
</dbReference>
<protein>
    <recommendedName>
        <fullName evidence="3">NAD-dependent epimerase/dehydratase domain-containing protein</fullName>
    </recommendedName>
</protein>
<evidence type="ECO:0000256" key="1">
    <source>
        <dbReference type="ARBA" id="ARBA00005125"/>
    </source>
</evidence>
<dbReference type="Proteomes" id="UP000231516">
    <property type="component" value="Unassembled WGS sequence"/>
</dbReference>
<evidence type="ECO:0000256" key="2">
    <source>
        <dbReference type="ARBA" id="ARBA00007637"/>
    </source>
</evidence>
<feature type="domain" description="NAD-dependent epimerase/dehydratase" evidence="3">
    <location>
        <begin position="8"/>
        <end position="242"/>
    </location>
</feature>
<comment type="similarity">
    <text evidence="2">Belongs to the NAD(P)-dependent epimerase/dehydratase family.</text>
</comment>
<gene>
    <name evidence="4" type="ORF">BFP76_11910</name>
</gene>
<evidence type="ECO:0000313" key="4">
    <source>
        <dbReference type="EMBL" id="PIB26593.1"/>
    </source>
</evidence>
<reference evidence="4 5" key="1">
    <citation type="submission" date="2016-08" db="EMBL/GenBank/DDBJ databases">
        <title>Draft genome of Amylibacter sp. strain 4G11.</title>
        <authorList>
            <person name="Wong S.-K."/>
            <person name="Hamasaki K."/>
            <person name="Yoshizawa S."/>
        </authorList>
    </citation>
    <scope>NUCLEOTIDE SEQUENCE [LARGE SCALE GENOMIC DNA]</scope>
    <source>
        <strain evidence="4 5">4G11</strain>
    </source>
</reference>
<comment type="pathway">
    <text evidence="1">Bacterial outer membrane biogenesis; LPS O-antigen biosynthesis.</text>
</comment>
<dbReference type="Gene3D" id="3.90.25.10">
    <property type="entry name" value="UDP-galactose 4-epimerase, domain 1"/>
    <property type="match status" value="1"/>
</dbReference>
<dbReference type="InterPro" id="IPR001509">
    <property type="entry name" value="Epimerase_deHydtase"/>
</dbReference>
<dbReference type="SUPFAM" id="SSF51735">
    <property type="entry name" value="NAD(P)-binding Rossmann-fold domains"/>
    <property type="match status" value="1"/>
</dbReference>
<evidence type="ECO:0000259" key="3">
    <source>
        <dbReference type="Pfam" id="PF01370"/>
    </source>
</evidence>
<keyword evidence="5" id="KW-1185">Reference proteome</keyword>
<dbReference type="EMBL" id="MDGM01000003">
    <property type="protein sequence ID" value="PIB26593.1"/>
    <property type="molecule type" value="Genomic_DNA"/>
</dbReference>
<sequence>MVQDNPLILVGGYGFVGRNILDAVAQNPEFSQFKPLVIDNLSNACSGYEQLGLQQCIAHYNDESVKSFLDKHADAPRTFIFLAGETRVAESKDRPLDFIDANIKDPAQFVMESVREGDRFILISTAGALFDGTFEINTDSVYCPKNFYGASKAAEEMVLEKLVGLRGAEFSIVRFTNVYGTHSELKKSAIHAFTRALLQDTTVTINGDGEQRRDFVFSGDVGNGVATLAKRMTNGEPFDKVNMIGSGETVSLNDVVAALEAAANKPLKYQRDEAKELLATEPREVSARKSDVEVLLGQNITSLSSGLEQTFNYYKNLLK</sequence>
<dbReference type="RefSeq" id="WP_099591419.1">
    <property type="nucleotide sequence ID" value="NZ_MDGM01000003.1"/>
</dbReference>
<proteinExistence type="inferred from homology"/>
<dbReference type="Pfam" id="PF01370">
    <property type="entry name" value="Epimerase"/>
    <property type="match status" value="1"/>
</dbReference>
<dbReference type="Gene3D" id="3.40.50.720">
    <property type="entry name" value="NAD(P)-binding Rossmann-like Domain"/>
    <property type="match status" value="1"/>
</dbReference>
<accession>A0A2G5KC38</accession>